<proteinExistence type="inferred from homology"/>
<comment type="similarity">
    <text evidence="8">Belongs to the MTC6 family.</text>
</comment>
<accession>A0A060TCB9</accession>
<reference evidence="13" key="2">
    <citation type="submission" date="2014-06" db="EMBL/GenBank/DDBJ databases">
        <title>The complete genome of Blastobotrys (Arxula) adeninivorans LS3 - a yeast of biotechnological interest.</title>
        <authorList>
            <person name="Kunze G."/>
            <person name="Gaillardin C."/>
            <person name="Czernicka M."/>
            <person name="Durrens P."/>
            <person name="Martin T."/>
            <person name="Boer E."/>
            <person name="Gabaldon T."/>
            <person name="Cruz J."/>
            <person name="Talla E."/>
            <person name="Marck C."/>
            <person name="Goffeau A."/>
            <person name="Barbe V."/>
            <person name="Baret P."/>
            <person name="Baronian K."/>
            <person name="Beier S."/>
            <person name="Bleykasten C."/>
            <person name="Bode R."/>
            <person name="Casaregola S."/>
            <person name="Despons L."/>
            <person name="Fairhead C."/>
            <person name="Giersberg M."/>
            <person name="Gierski P."/>
            <person name="Hahnel U."/>
            <person name="Hartmann A."/>
            <person name="Jankowska D."/>
            <person name="Jubin C."/>
            <person name="Jung P."/>
            <person name="Lafontaine I."/>
            <person name="Leh-Louis V."/>
            <person name="Lemaire M."/>
            <person name="Marcet-Houben M."/>
            <person name="Mascher M."/>
            <person name="Morel G."/>
            <person name="Richard G.-F."/>
            <person name="Riechen J."/>
            <person name="Sacerdot C."/>
            <person name="Sarkar A."/>
            <person name="Savel G."/>
            <person name="Schacherer J."/>
            <person name="Sherman D."/>
            <person name="Straub M.-L."/>
            <person name="Stein N."/>
            <person name="Thierry A."/>
            <person name="Trautwein-Schult A."/>
            <person name="Westhof E."/>
            <person name="Worch S."/>
            <person name="Dujon B."/>
            <person name="Souciet J.-L."/>
            <person name="Wincker P."/>
            <person name="Scholz U."/>
            <person name="Neuveglise N."/>
        </authorList>
    </citation>
    <scope>NUCLEOTIDE SEQUENCE</scope>
    <source>
        <strain evidence="13">LS3</strain>
    </source>
</reference>
<organism evidence="13">
    <name type="scientific">Blastobotrys adeninivorans</name>
    <name type="common">Yeast</name>
    <name type="synonym">Arxula adeninivorans</name>
    <dbReference type="NCBI Taxonomy" id="409370"/>
    <lineage>
        <taxon>Eukaryota</taxon>
        <taxon>Fungi</taxon>
        <taxon>Dikarya</taxon>
        <taxon>Ascomycota</taxon>
        <taxon>Saccharomycotina</taxon>
        <taxon>Dipodascomycetes</taxon>
        <taxon>Dipodascales</taxon>
        <taxon>Trichomonascaceae</taxon>
        <taxon>Blastobotrys</taxon>
    </lineage>
</organism>
<keyword evidence="3 11" id="KW-0732">Signal</keyword>
<sequence>MILALICCLTLFMGHTGAYSLLNDSCTFSSKKCNDLPSFASTALLSQRDVAYNATIDQQMTVGLNVSSTLFAPYGYTQKGLAYLNRALEVGYRSLLVDAYWSDEHTQWQLCPVELQDWNGEESAVRIADSSYTCQGNLSLSDIYGVLGQYISYTDTNIAANVITMRVSLHRAIGSKSSPQKPQSLSSELASYFTTKLYTPANLTSDRRQGIALDPYGHPSDKGYPTVHQFLFLSKKRLLISVSADNSTRYDFDSDSNVLFRPGFGVADPNDIELATTINTQECTDTQLGQLVQPNEHNDTKITASWRTIIETSNHTFTNSSLQRYVQCGYSPIINTPFDSEEDLVAPIEQTMWGWAPGQPDSNDTTTDIDASNSSSIPVSYNCAALDKDGWVVTNCYQEMVPLCRVENETYSFVAGNSSVRYFEGHGGCPEGTRFAVPRTALQNSVAAVTLADHLPLWVDLSSIAVDDCWVSGGAYSQCPYHVISHNRNNIGQLASAVVVAFVLLVVVFLLRLDAVPLRKNRNRWRRLMNKYSQVEYQGVPA</sequence>
<evidence type="ECO:0000256" key="10">
    <source>
        <dbReference type="SAM" id="Phobius"/>
    </source>
</evidence>
<reference evidence="13" key="1">
    <citation type="submission" date="2014-02" db="EMBL/GenBank/DDBJ databases">
        <authorList>
            <person name="Genoscope - CEA"/>
        </authorList>
    </citation>
    <scope>NUCLEOTIDE SEQUENCE</scope>
    <source>
        <strain evidence="13">LS3</strain>
    </source>
</reference>
<feature type="chain" id="PRO_5001587814" description="Maintenance of telomere capping protein 6" evidence="11">
    <location>
        <begin position="19"/>
        <end position="542"/>
    </location>
</feature>
<protein>
    <recommendedName>
        <fullName evidence="9">Maintenance of telomere capping protein 6</fullName>
    </recommendedName>
</protein>
<evidence type="ECO:0000256" key="4">
    <source>
        <dbReference type="ARBA" id="ARBA00022989"/>
    </source>
</evidence>
<evidence type="ECO:0000256" key="1">
    <source>
        <dbReference type="ARBA" id="ARBA00004479"/>
    </source>
</evidence>
<evidence type="ECO:0000256" key="2">
    <source>
        <dbReference type="ARBA" id="ARBA00022692"/>
    </source>
</evidence>
<dbReference type="PANTHER" id="PTHR35518">
    <property type="entry name" value="MAINTENANCE OF TELOMOERE CAPPING"/>
    <property type="match status" value="1"/>
</dbReference>
<feature type="transmembrane region" description="Helical" evidence="10">
    <location>
        <begin position="494"/>
        <end position="513"/>
    </location>
</feature>
<dbReference type="PANTHER" id="PTHR35518:SF2">
    <property type="entry name" value="MAINTENANCE OF TELOMERE CAPPING PROTEIN 6"/>
    <property type="match status" value="1"/>
</dbReference>
<dbReference type="Pfam" id="PF25506">
    <property type="entry name" value="TIM-barrel_MTC6"/>
    <property type="match status" value="1"/>
</dbReference>
<keyword evidence="6" id="KW-0325">Glycoprotein</keyword>
<dbReference type="PhylomeDB" id="A0A060TCB9"/>
<evidence type="ECO:0000256" key="11">
    <source>
        <dbReference type="SAM" id="SignalP"/>
    </source>
</evidence>
<dbReference type="EMBL" id="HG937694">
    <property type="protein sequence ID" value="CDP38695.1"/>
    <property type="molecule type" value="Genomic_DNA"/>
</dbReference>
<keyword evidence="5 10" id="KW-0472">Membrane</keyword>
<keyword evidence="4 10" id="KW-1133">Transmembrane helix</keyword>
<keyword evidence="2 10" id="KW-0812">Transmembrane</keyword>
<feature type="signal peptide" evidence="11">
    <location>
        <begin position="1"/>
        <end position="18"/>
    </location>
</feature>
<evidence type="ECO:0000256" key="3">
    <source>
        <dbReference type="ARBA" id="ARBA00022729"/>
    </source>
</evidence>
<dbReference type="InterPro" id="IPR057530">
    <property type="entry name" value="TIM-barrel_MTC6"/>
</dbReference>
<dbReference type="InterPro" id="IPR051008">
    <property type="entry name" value="Telomere_Capping_Maintenance"/>
</dbReference>
<gene>
    <name evidence="13" type="ORF">GNLVRS02_ARAD1D40414g</name>
</gene>
<evidence type="ECO:0000313" key="13">
    <source>
        <dbReference type="EMBL" id="CDP38695.1"/>
    </source>
</evidence>
<dbReference type="GO" id="GO:0016020">
    <property type="term" value="C:membrane"/>
    <property type="evidence" value="ECO:0007669"/>
    <property type="project" value="UniProtKB-SubCell"/>
</dbReference>
<dbReference type="AlphaFoldDB" id="A0A060TCB9"/>
<comment type="subcellular location">
    <subcellularLocation>
        <location evidence="1">Membrane</location>
        <topology evidence="1">Single-pass type I membrane protein</topology>
    </subcellularLocation>
</comment>
<evidence type="ECO:0000256" key="9">
    <source>
        <dbReference type="ARBA" id="ARBA00039865"/>
    </source>
</evidence>
<evidence type="ECO:0000256" key="5">
    <source>
        <dbReference type="ARBA" id="ARBA00023136"/>
    </source>
</evidence>
<evidence type="ECO:0000256" key="6">
    <source>
        <dbReference type="ARBA" id="ARBA00023180"/>
    </source>
</evidence>
<feature type="domain" description="MTC6 partial TIM-barrel" evidence="12">
    <location>
        <begin position="41"/>
        <end position="352"/>
    </location>
</feature>
<evidence type="ECO:0000256" key="7">
    <source>
        <dbReference type="ARBA" id="ARBA00037703"/>
    </source>
</evidence>
<comment type="function">
    <text evidence="7">May be involved in telomere capping.</text>
</comment>
<evidence type="ECO:0000256" key="8">
    <source>
        <dbReference type="ARBA" id="ARBA00038159"/>
    </source>
</evidence>
<evidence type="ECO:0000259" key="12">
    <source>
        <dbReference type="Pfam" id="PF25506"/>
    </source>
</evidence>
<name>A0A060TCB9_BLAAD</name>